<keyword evidence="3" id="KW-1185">Reference proteome</keyword>
<proteinExistence type="predicted"/>
<reference evidence="2" key="1">
    <citation type="submission" date="2020-03" db="EMBL/GenBank/DDBJ databases">
        <authorList>
            <person name="Guo F."/>
        </authorList>
    </citation>
    <scope>NUCLEOTIDE SEQUENCE</scope>
    <source>
        <strain evidence="2">JCM 30134</strain>
    </source>
</reference>
<name>A0A9E5MQ37_9GAMM</name>
<dbReference type="EMBL" id="JAAONZ010000030">
    <property type="protein sequence ID" value="NHO68376.1"/>
    <property type="molecule type" value="Genomic_DNA"/>
</dbReference>
<dbReference type="InterPro" id="IPR032710">
    <property type="entry name" value="NTF2-like_dom_sf"/>
</dbReference>
<protein>
    <recommendedName>
        <fullName evidence="4">SnoaL-like domain-containing protein</fullName>
    </recommendedName>
</protein>
<comment type="caution">
    <text evidence="2">The sequence shown here is derived from an EMBL/GenBank/DDBJ whole genome shotgun (WGS) entry which is preliminary data.</text>
</comment>
<feature type="chain" id="PRO_5038497743" description="SnoaL-like domain-containing protein" evidence="1">
    <location>
        <begin position="26"/>
        <end position="151"/>
    </location>
</feature>
<evidence type="ECO:0000313" key="3">
    <source>
        <dbReference type="Proteomes" id="UP000787472"/>
    </source>
</evidence>
<keyword evidence="1" id="KW-0732">Signal</keyword>
<dbReference type="Gene3D" id="3.10.450.50">
    <property type="match status" value="1"/>
</dbReference>
<sequence length="151" mass="17090">MKPANHFIRACILATLLLFTGKVLAVESTTILTSMFTWWNHAMKNPAGLTQNNFGTYFTDDAAIYINGHLQVKGTKNMVQHFRKIQKRMDSIHIELPFIEEFIAGDKVFTYHRSVKSVDGVTSSSLVMGYITKKNEKISKVSFLRVSANDD</sequence>
<accession>A0A9E5MQ37</accession>
<dbReference type="SUPFAM" id="SSF54427">
    <property type="entry name" value="NTF2-like"/>
    <property type="match status" value="1"/>
</dbReference>
<dbReference type="Proteomes" id="UP000787472">
    <property type="component" value="Unassembled WGS sequence"/>
</dbReference>
<gene>
    <name evidence="2" type="ORF">G8770_22720</name>
</gene>
<organism evidence="2 3">
    <name type="scientific">Pseudomaricurvus hydrocarbonicus</name>
    <dbReference type="NCBI Taxonomy" id="1470433"/>
    <lineage>
        <taxon>Bacteria</taxon>
        <taxon>Pseudomonadati</taxon>
        <taxon>Pseudomonadota</taxon>
        <taxon>Gammaproteobacteria</taxon>
        <taxon>Cellvibrionales</taxon>
        <taxon>Cellvibrionaceae</taxon>
        <taxon>Pseudomaricurvus</taxon>
    </lineage>
</organism>
<feature type="signal peptide" evidence="1">
    <location>
        <begin position="1"/>
        <end position="25"/>
    </location>
</feature>
<evidence type="ECO:0008006" key="4">
    <source>
        <dbReference type="Google" id="ProtNLM"/>
    </source>
</evidence>
<evidence type="ECO:0000313" key="2">
    <source>
        <dbReference type="EMBL" id="NHO68376.1"/>
    </source>
</evidence>
<evidence type="ECO:0000256" key="1">
    <source>
        <dbReference type="SAM" id="SignalP"/>
    </source>
</evidence>
<dbReference type="RefSeq" id="WP_167192324.1">
    <property type="nucleotide sequence ID" value="NZ_JAAONZ010000030.1"/>
</dbReference>
<dbReference type="AlphaFoldDB" id="A0A9E5MQ37"/>